<evidence type="ECO:0000313" key="1">
    <source>
        <dbReference type="EMBL" id="GLI21667.1"/>
    </source>
</evidence>
<organism evidence="1 3">
    <name type="scientific">Xanthobacter flavus</name>
    <dbReference type="NCBI Taxonomy" id="281"/>
    <lineage>
        <taxon>Bacteria</taxon>
        <taxon>Pseudomonadati</taxon>
        <taxon>Pseudomonadota</taxon>
        <taxon>Alphaproteobacteria</taxon>
        <taxon>Hyphomicrobiales</taxon>
        <taxon>Xanthobacteraceae</taxon>
        <taxon>Xanthobacter</taxon>
    </lineage>
</organism>
<name>A0A9W6CM36_XANFL</name>
<sequence>MVAHILAPARVRRAVSPHANGWVQAQEERRHRYRICVIPDGPDSFQCLVVDHDGDSGAWIEIELVGFGEAVTTALHVNRDPAHQAFGAPIMMRPAVGGAA</sequence>
<reference evidence="2 4" key="2">
    <citation type="submission" date="2023-07" db="EMBL/GenBank/DDBJ databases">
        <title>Genomic Encyclopedia of Type Strains, Phase IV (KMG-IV): sequencing the most valuable type-strain genomes for metagenomic binning, comparative biology and taxonomic classification.</title>
        <authorList>
            <person name="Goeker M."/>
        </authorList>
    </citation>
    <scope>NUCLEOTIDE SEQUENCE [LARGE SCALE GENOMIC DNA]</scope>
    <source>
        <strain evidence="2 4">DSM 338</strain>
    </source>
</reference>
<protein>
    <submittedName>
        <fullName evidence="1">Uncharacterized protein</fullName>
    </submittedName>
</protein>
<dbReference type="Proteomes" id="UP001245370">
    <property type="component" value="Unassembled WGS sequence"/>
</dbReference>
<dbReference type="EMBL" id="BSDO01000002">
    <property type="protein sequence ID" value="GLI21667.1"/>
    <property type="molecule type" value="Genomic_DNA"/>
</dbReference>
<evidence type="ECO:0000313" key="3">
    <source>
        <dbReference type="Proteomes" id="UP001144397"/>
    </source>
</evidence>
<evidence type="ECO:0000313" key="4">
    <source>
        <dbReference type="Proteomes" id="UP001245370"/>
    </source>
</evidence>
<reference evidence="1" key="1">
    <citation type="submission" date="2022-12" db="EMBL/GenBank/DDBJ databases">
        <title>Reference genome sequencing for broad-spectrum identification of bacterial and archaeal isolates by mass spectrometry.</title>
        <authorList>
            <person name="Sekiguchi Y."/>
            <person name="Tourlousse D.M."/>
        </authorList>
    </citation>
    <scope>NUCLEOTIDE SEQUENCE</scope>
    <source>
        <strain evidence="1">301</strain>
    </source>
</reference>
<dbReference type="Proteomes" id="UP001144397">
    <property type="component" value="Unassembled WGS sequence"/>
</dbReference>
<accession>A0A9W6CM36</accession>
<evidence type="ECO:0000313" key="2">
    <source>
        <dbReference type="EMBL" id="MDR6332582.1"/>
    </source>
</evidence>
<keyword evidence="4" id="KW-1185">Reference proteome</keyword>
<comment type="caution">
    <text evidence="1">The sequence shown here is derived from an EMBL/GenBank/DDBJ whole genome shotgun (WGS) entry which is preliminary data.</text>
</comment>
<dbReference type="EMBL" id="JAVDPY010000001">
    <property type="protein sequence ID" value="MDR6332582.1"/>
    <property type="molecule type" value="Genomic_DNA"/>
</dbReference>
<dbReference type="AlphaFoldDB" id="A0A9W6CM36"/>
<dbReference type="GeneID" id="95762137"/>
<proteinExistence type="predicted"/>
<gene>
    <name evidence="2" type="ORF">GGQ86_001029</name>
    <name evidence="1" type="ORF">XFLAVUS301_13410</name>
</gene>
<dbReference type="RefSeq" id="WP_281806474.1">
    <property type="nucleotide sequence ID" value="NZ_BSDO01000002.1"/>
</dbReference>